<dbReference type="Gene3D" id="3.90.226.10">
    <property type="entry name" value="2-enoyl-CoA Hydratase, Chain A, domain 1"/>
    <property type="match status" value="1"/>
</dbReference>
<dbReference type="GO" id="GO:0006515">
    <property type="term" value="P:protein quality control for misfolded or incompletely synthesized proteins"/>
    <property type="evidence" value="ECO:0007669"/>
    <property type="project" value="TreeGrafter"/>
</dbReference>
<gene>
    <name evidence="9" type="ORF">CPOL0286_LOCUS2773</name>
</gene>
<evidence type="ECO:0000256" key="7">
    <source>
        <dbReference type="RuleBase" id="RU000549"/>
    </source>
</evidence>
<dbReference type="InterPro" id="IPR018215">
    <property type="entry name" value="ClpP_Ser_AS"/>
</dbReference>
<dbReference type="NCBIfam" id="NF009205">
    <property type="entry name" value="PRK12553.1"/>
    <property type="match status" value="1"/>
</dbReference>
<keyword evidence="2 7" id="KW-0645">Protease</keyword>
<dbReference type="InterPro" id="IPR023562">
    <property type="entry name" value="ClpP/TepA"/>
</dbReference>
<evidence type="ECO:0000256" key="8">
    <source>
        <dbReference type="RuleBase" id="RU003567"/>
    </source>
</evidence>
<dbReference type="GO" id="GO:0051117">
    <property type="term" value="F:ATPase binding"/>
    <property type="evidence" value="ECO:0007669"/>
    <property type="project" value="TreeGrafter"/>
</dbReference>
<dbReference type="InterPro" id="IPR001907">
    <property type="entry name" value="ClpP"/>
</dbReference>
<dbReference type="PANTHER" id="PTHR10381:SF11">
    <property type="entry name" value="ATP-DEPENDENT CLP PROTEASE PROTEOLYTIC SUBUNIT, MITOCHONDRIAL"/>
    <property type="match status" value="1"/>
</dbReference>
<dbReference type="SUPFAM" id="SSF52096">
    <property type="entry name" value="ClpP/crotonase"/>
    <property type="match status" value="1"/>
</dbReference>
<dbReference type="PROSITE" id="PS00381">
    <property type="entry name" value="CLP_PROTEASE_SER"/>
    <property type="match status" value="1"/>
</dbReference>
<dbReference type="FunFam" id="3.90.226.10:FF:000001">
    <property type="entry name" value="ATP-dependent Clp protease proteolytic subunit"/>
    <property type="match status" value="1"/>
</dbReference>
<proteinExistence type="inferred from homology"/>
<dbReference type="AlphaFoldDB" id="A0A6T7X0N1"/>
<evidence type="ECO:0000256" key="2">
    <source>
        <dbReference type="ARBA" id="ARBA00022670"/>
    </source>
</evidence>
<accession>A0A6T7X0N1</accession>
<dbReference type="PROSITE" id="PS00382">
    <property type="entry name" value="CLP_PROTEASE_HIS"/>
    <property type="match status" value="1"/>
</dbReference>
<evidence type="ECO:0000256" key="5">
    <source>
        <dbReference type="PROSITE-ProRule" id="PRU10085"/>
    </source>
</evidence>
<keyword evidence="4 7" id="KW-0720">Serine protease</keyword>
<organism evidence="9">
    <name type="scientific">Prymnesium polylepis</name>
    <dbReference type="NCBI Taxonomy" id="72548"/>
    <lineage>
        <taxon>Eukaryota</taxon>
        <taxon>Haptista</taxon>
        <taxon>Haptophyta</taxon>
        <taxon>Prymnesiophyceae</taxon>
        <taxon>Prymnesiales</taxon>
        <taxon>Prymnesiaceae</taxon>
        <taxon>Prymnesium</taxon>
    </lineage>
</organism>
<dbReference type="InterPro" id="IPR029045">
    <property type="entry name" value="ClpP/crotonase-like_dom_sf"/>
</dbReference>
<evidence type="ECO:0000256" key="3">
    <source>
        <dbReference type="ARBA" id="ARBA00022801"/>
    </source>
</evidence>
<dbReference type="PRINTS" id="PR00127">
    <property type="entry name" value="CLPPROTEASEP"/>
</dbReference>
<evidence type="ECO:0000256" key="1">
    <source>
        <dbReference type="ARBA" id="ARBA00007039"/>
    </source>
</evidence>
<dbReference type="PANTHER" id="PTHR10381">
    <property type="entry name" value="ATP-DEPENDENT CLP PROTEASE PROTEOLYTIC SUBUNIT"/>
    <property type="match status" value="1"/>
</dbReference>
<protein>
    <recommendedName>
        <fullName evidence="8">ATP-dependent Clp protease proteolytic subunit</fullName>
        <ecNumber evidence="7">3.4.21.92</ecNumber>
    </recommendedName>
</protein>
<feature type="active site" evidence="6">
    <location>
        <position position="154"/>
    </location>
</feature>
<sequence length="228" mass="24942">MLRSALPLGTAFRRLPPLRSRLLRLATRPATSGLIPMVLESTPRGERAFDIFSRLLQERIICLNGPIHDDLTSVVVAQLLYLEAQSVEKPIYMYINSPGGVVTSGLAIYDTMQFVKPPVATLCVGQACSMGSLLLAAGAPGMRRALPNSRIMIHQPSGGFHGQATDIEIHAKEILSLRERLVGIYAHHCGKPAEMVATAKERDNFMSPEEARDFGLIDEVVNKREAPS</sequence>
<dbReference type="InterPro" id="IPR033135">
    <property type="entry name" value="ClpP_His_AS"/>
</dbReference>
<dbReference type="EC" id="3.4.21.92" evidence="7"/>
<evidence type="ECO:0000256" key="4">
    <source>
        <dbReference type="ARBA" id="ARBA00022825"/>
    </source>
</evidence>
<keyword evidence="3 7" id="KW-0378">Hydrolase</keyword>
<dbReference type="GO" id="GO:0004176">
    <property type="term" value="F:ATP-dependent peptidase activity"/>
    <property type="evidence" value="ECO:0007669"/>
    <property type="project" value="InterPro"/>
</dbReference>
<evidence type="ECO:0000313" key="9">
    <source>
        <dbReference type="EMBL" id="CAE2197419.1"/>
    </source>
</evidence>
<dbReference type="NCBIfam" id="NF001368">
    <property type="entry name" value="PRK00277.1"/>
    <property type="match status" value="1"/>
</dbReference>
<evidence type="ECO:0000256" key="6">
    <source>
        <dbReference type="PROSITE-ProRule" id="PRU10086"/>
    </source>
</evidence>
<dbReference type="GO" id="GO:0004252">
    <property type="term" value="F:serine-type endopeptidase activity"/>
    <property type="evidence" value="ECO:0007669"/>
    <property type="project" value="UniProtKB-EC"/>
</dbReference>
<reference evidence="9" key="1">
    <citation type="submission" date="2021-01" db="EMBL/GenBank/DDBJ databases">
        <authorList>
            <person name="Corre E."/>
            <person name="Pelletier E."/>
            <person name="Niang G."/>
            <person name="Scheremetjew M."/>
            <person name="Finn R."/>
            <person name="Kale V."/>
            <person name="Holt S."/>
            <person name="Cochrane G."/>
            <person name="Meng A."/>
            <person name="Brown T."/>
            <person name="Cohen L."/>
        </authorList>
    </citation>
    <scope>NUCLEOTIDE SEQUENCE</scope>
    <source>
        <strain evidence="9">UIO037</strain>
    </source>
</reference>
<dbReference type="EMBL" id="HBKO01005723">
    <property type="protein sequence ID" value="CAE2197419.1"/>
    <property type="molecule type" value="Transcribed_RNA"/>
</dbReference>
<comment type="similarity">
    <text evidence="1 8">Belongs to the peptidase S14 family.</text>
</comment>
<feature type="active site" evidence="5">
    <location>
        <position position="129"/>
    </location>
</feature>
<dbReference type="CDD" id="cd07017">
    <property type="entry name" value="S14_ClpP_2"/>
    <property type="match status" value="1"/>
</dbReference>
<dbReference type="GO" id="GO:0009368">
    <property type="term" value="C:endopeptidase Clp complex"/>
    <property type="evidence" value="ECO:0007669"/>
    <property type="project" value="TreeGrafter"/>
</dbReference>
<name>A0A6T7X0N1_9EUKA</name>
<dbReference type="HAMAP" id="MF_00444">
    <property type="entry name" value="ClpP"/>
    <property type="match status" value="1"/>
</dbReference>
<dbReference type="Pfam" id="PF00574">
    <property type="entry name" value="CLP_protease"/>
    <property type="match status" value="1"/>
</dbReference>